<evidence type="ECO:0000313" key="14">
    <source>
        <dbReference type="Proteomes" id="UP001626537"/>
    </source>
</evidence>
<feature type="transmembrane region" description="Helical" evidence="12">
    <location>
        <begin position="129"/>
        <end position="147"/>
    </location>
</feature>
<keyword evidence="8" id="KW-0350">Heme biosynthesis</keyword>
<evidence type="ECO:0000256" key="2">
    <source>
        <dbReference type="ARBA" id="ARBA00004141"/>
    </source>
</evidence>
<feature type="transmembrane region" description="Helical" evidence="12">
    <location>
        <begin position="270"/>
        <end position="288"/>
    </location>
</feature>
<accession>A0ABZ0I7X6</accession>
<name>A0ABZ0I7X6_9GAMM</name>
<evidence type="ECO:0000256" key="10">
    <source>
        <dbReference type="ARBA" id="ARBA00044501"/>
    </source>
</evidence>
<dbReference type="PANTHER" id="PTHR23289">
    <property type="entry name" value="CYTOCHROME C OXIDASE ASSEMBLY PROTEIN COX15"/>
    <property type="match status" value="1"/>
</dbReference>
<dbReference type="Proteomes" id="UP001626537">
    <property type="component" value="Chromosome"/>
</dbReference>
<dbReference type="Pfam" id="PF02628">
    <property type="entry name" value="COX15-CtaA"/>
    <property type="match status" value="1"/>
</dbReference>
<comment type="catalytic activity">
    <reaction evidence="11">
        <text>Fe(II)-heme o + 2 A + H2O = Fe(II)-heme a + 2 AH2</text>
        <dbReference type="Rhea" id="RHEA:63388"/>
        <dbReference type="ChEBI" id="CHEBI:13193"/>
        <dbReference type="ChEBI" id="CHEBI:15377"/>
        <dbReference type="ChEBI" id="CHEBI:17499"/>
        <dbReference type="ChEBI" id="CHEBI:60530"/>
        <dbReference type="ChEBI" id="CHEBI:61715"/>
        <dbReference type="EC" id="1.17.99.9"/>
    </reaction>
    <physiologicalReaction direction="left-to-right" evidence="11">
        <dbReference type="Rhea" id="RHEA:63389"/>
    </physiologicalReaction>
</comment>
<dbReference type="EMBL" id="CP136864">
    <property type="protein sequence ID" value="WOJ95163.1"/>
    <property type="molecule type" value="Genomic_DNA"/>
</dbReference>
<feature type="transmembrane region" description="Helical" evidence="12">
    <location>
        <begin position="14"/>
        <end position="34"/>
    </location>
</feature>
<keyword evidence="6" id="KW-0560">Oxidoreductase</keyword>
<keyword evidence="7" id="KW-0408">Iron</keyword>
<gene>
    <name evidence="13" type="ORF">R0135_08310</name>
</gene>
<evidence type="ECO:0000256" key="7">
    <source>
        <dbReference type="ARBA" id="ARBA00023004"/>
    </source>
</evidence>
<organism evidence="13 14">
    <name type="scientific">Congregibacter variabilis</name>
    <dbReference type="NCBI Taxonomy" id="3081200"/>
    <lineage>
        <taxon>Bacteria</taxon>
        <taxon>Pseudomonadati</taxon>
        <taxon>Pseudomonadota</taxon>
        <taxon>Gammaproteobacteria</taxon>
        <taxon>Cellvibrionales</taxon>
        <taxon>Halieaceae</taxon>
        <taxon>Congregibacter</taxon>
    </lineage>
</organism>
<feature type="transmembrane region" description="Helical" evidence="12">
    <location>
        <begin position="295"/>
        <end position="315"/>
    </location>
</feature>
<evidence type="ECO:0000256" key="9">
    <source>
        <dbReference type="ARBA" id="ARBA00023136"/>
    </source>
</evidence>
<dbReference type="HAMAP" id="MF_01665">
    <property type="entry name" value="HemeA_synth_type2"/>
    <property type="match status" value="1"/>
</dbReference>
<dbReference type="InterPro" id="IPR003780">
    <property type="entry name" value="COX15/CtaA_fam"/>
</dbReference>
<protein>
    <submittedName>
        <fullName evidence="13">COX15/CtaA family protein</fullName>
    </submittedName>
</protein>
<evidence type="ECO:0000256" key="12">
    <source>
        <dbReference type="SAM" id="Phobius"/>
    </source>
</evidence>
<sequence length="358" mass="39580">MFSRAYQAHHDRQLALWLLCCAVVIYGMILLGGVTRLTESGLSMVEWRPIMGIWPPIGEAAWQEVFAKYQRFPEYQKINQGMGLDEFKVIFMYEYLHRVLGRLIGLLFVIPLLFFALRGVIRPGLMPRLLLLLLLGGCQGLLGWYMVKSGLVDRPSVSQYRLTAHLGLAVALYAAIVWQFLNLWPRAALPLKSPAAHSMKGLAKWSPVLLLLVYLMILSGGLVAGTDAGYAYPTWPNMGPGFIPPGLYEGTPQWLAAFEDVTTIQFNHRIFAYLLVMIVGGFGLRLLLQNADGFLRLAGAAVIAALLLQVTLGISTLLTRMAIPVAAGHQAGAILLLTVLLFTVHTLRRRQGLIPSDS</sequence>
<keyword evidence="9 12" id="KW-0472">Membrane</keyword>
<feature type="transmembrane region" description="Helical" evidence="12">
    <location>
        <begin position="321"/>
        <end position="344"/>
    </location>
</feature>
<evidence type="ECO:0000313" key="13">
    <source>
        <dbReference type="EMBL" id="WOJ95163.1"/>
    </source>
</evidence>
<keyword evidence="3 12" id="KW-0812">Transmembrane</keyword>
<evidence type="ECO:0000256" key="6">
    <source>
        <dbReference type="ARBA" id="ARBA00023002"/>
    </source>
</evidence>
<comment type="subcellular location">
    <subcellularLocation>
        <location evidence="2">Membrane</location>
        <topology evidence="2">Multi-pass membrane protein</topology>
    </subcellularLocation>
</comment>
<feature type="transmembrane region" description="Helical" evidence="12">
    <location>
        <begin position="162"/>
        <end position="184"/>
    </location>
</feature>
<comment type="cofactor">
    <cofactor evidence="1">
        <name>heme b</name>
        <dbReference type="ChEBI" id="CHEBI:60344"/>
    </cofactor>
</comment>
<dbReference type="RefSeq" id="WP_407349798.1">
    <property type="nucleotide sequence ID" value="NZ_CP136864.1"/>
</dbReference>
<comment type="pathway">
    <text evidence="10">Porphyrin-containing compound metabolism; heme A biosynthesis; heme A from heme O: step 1/1.</text>
</comment>
<dbReference type="PANTHER" id="PTHR23289:SF2">
    <property type="entry name" value="CYTOCHROME C OXIDASE ASSEMBLY PROTEIN COX15 HOMOLOG"/>
    <property type="match status" value="1"/>
</dbReference>
<keyword evidence="4" id="KW-0479">Metal-binding</keyword>
<proteinExistence type="inferred from homology"/>
<dbReference type="InterPro" id="IPR023754">
    <property type="entry name" value="HemeA_Synthase_type2"/>
</dbReference>
<evidence type="ECO:0000256" key="4">
    <source>
        <dbReference type="ARBA" id="ARBA00022723"/>
    </source>
</evidence>
<evidence type="ECO:0000256" key="11">
    <source>
        <dbReference type="ARBA" id="ARBA00048044"/>
    </source>
</evidence>
<reference evidence="13 14" key="1">
    <citation type="submission" date="2023-10" db="EMBL/GenBank/DDBJ databases">
        <title>Two novel species belonging to the OM43/NOR5 clade.</title>
        <authorList>
            <person name="Park M."/>
        </authorList>
    </citation>
    <scope>NUCLEOTIDE SEQUENCE [LARGE SCALE GENOMIC DNA]</scope>
    <source>
        <strain evidence="13 14">IMCC43200</strain>
    </source>
</reference>
<feature type="transmembrane region" description="Helical" evidence="12">
    <location>
        <begin position="99"/>
        <end position="117"/>
    </location>
</feature>
<evidence type="ECO:0000256" key="8">
    <source>
        <dbReference type="ARBA" id="ARBA00023133"/>
    </source>
</evidence>
<evidence type="ECO:0000256" key="3">
    <source>
        <dbReference type="ARBA" id="ARBA00022692"/>
    </source>
</evidence>
<evidence type="ECO:0000256" key="1">
    <source>
        <dbReference type="ARBA" id="ARBA00001970"/>
    </source>
</evidence>
<evidence type="ECO:0000256" key="5">
    <source>
        <dbReference type="ARBA" id="ARBA00022989"/>
    </source>
</evidence>
<feature type="transmembrane region" description="Helical" evidence="12">
    <location>
        <begin position="205"/>
        <end position="225"/>
    </location>
</feature>
<keyword evidence="14" id="KW-1185">Reference proteome</keyword>
<keyword evidence="5 12" id="KW-1133">Transmembrane helix</keyword>